<dbReference type="RefSeq" id="XP_066934911.1">
    <property type="nucleotide sequence ID" value="XM_067078810.1"/>
</dbReference>
<feature type="repeat" description="TPR" evidence="3">
    <location>
        <begin position="1505"/>
        <end position="1538"/>
    </location>
</feature>
<feature type="compositionally biased region" description="Low complexity" evidence="5">
    <location>
        <begin position="208"/>
        <end position="222"/>
    </location>
</feature>
<feature type="compositionally biased region" description="Acidic residues" evidence="5">
    <location>
        <begin position="58"/>
        <end position="74"/>
    </location>
</feature>
<dbReference type="Pfam" id="PF00515">
    <property type="entry name" value="TPR_1"/>
    <property type="match status" value="2"/>
</dbReference>
<feature type="coiled-coil region" evidence="4">
    <location>
        <begin position="784"/>
        <end position="835"/>
    </location>
</feature>
<dbReference type="SMART" id="SM00028">
    <property type="entry name" value="TPR"/>
    <property type="match status" value="24"/>
</dbReference>
<feature type="repeat" description="TPR" evidence="3">
    <location>
        <begin position="1608"/>
        <end position="1641"/>
    </location>
</feature>
<dbReference type="PROSITE" id="PS50005">
    <property type="entry name" value="TPR"/>
    <property type="match status" value="13"/>
</dbReference>
<feature type="compositionally biased region" description="Low complexity" evidence="5">
    <location>
        <begin position="268"/>
        <end position="292"/>
    </location>
</feature>
<keyword evidence="1" id="KW-0677">Repeat</keyword>
<feature type="compositionally biased region" description="Basic and acidic residues" evidence="5">
    <location>
        <begin position="114"/>
        <end position="124"/>
    </location>
</feature>
<feature type="compositionally biased region" description="Polar residues" evidence="5">
    <location>
        <begin position="361"/>
        <end position="377"/>
    </location>
</feature>
<dbReference type="Pfam" id="PF13432">
    <property type="entry name" value="TPR_16"/>
    <property type="match status" value="1"/>
</dbReference>
<dbReference type="OrthoDB" id="1658288at2759"/>
<feature type="repeat" description="TPR" evidence="3">
    <location>
        <begin position="1791"/>
        <end position="1824"/>
    </location>
</feature>
<feature type="region of interest" description="Disordered" evidence="5">
    <location>
        <begin position="268"/>
        <end position="380"/>
    </location>
</feature>
<dbReference type="InterPro" id="IPR019734">
    <property type="entry name" value="TPR_rpt"/>
</dbReference>
<dbReference type="SUPFAM" id="SSF48452">
    <property type="entry name" value="TPR-like"/>
    <property type="match status" value="4"/>
</dbReference>
<dbReference type="InterPro" id="IPR050498">
    <property type="entry name" value="Ycf3"/>
</dbReference>
<dbReference type="Pfam" id="PF13414">
    <property type="entry name" value="TPR_11"/>
    <property type="match status" value="2"/>
</dbReference>
<feature type="compositionally biased region" description="Polar residues" evidence="5">
    <location>
        <begin position="1"/>
        <end position="20"/>
    </location>
</feature>
<feature type="region of interest" description="Disordered" evidence="5">
    <location>
        <begin position="52"/>
        <end position="153"/>
    </location>
</feature>
<evidence type="ECO:0000256" key="2">
    <source>
        <dbReference type="ARBA" id="ARBA00022803"/>
    </source>
</evidence>
<feature type="region of interest" description="Disordered" evidence="5">
    <location>
        <begin position="396"/>
        <end position="415"/>
    </location>
</feature>
<organism evidence="6 7">
    <name type="scientific">Clytia hemisphaerica</name>
    <dbReference type="NCBI Taxonomy" id="252671"/>
    <lineage>
        <taxon>Eukaryota</taxon>
        <taxon>Metazoa</taxon>
        <taxon>Cnidaria</taxon>
        <taxon>Hydrozoa</taxon>
        <taxon>Hydroidolina</taxon>
        <taxon>Leptothecata</taxon>
        <taxon>Obeliida</taxon>
        <taxon>Clytiidae</taxon>
        <taxon>Clytia</taxon>
    </lineage>
</organism>
<feature type="repeat" description="TPR" evidence="3">
    <location>
        <begin position="1642"/>
        <end position="1675"/>
    </location>
</feature>
<feature type="region of interest" description="Disordered" evidence="5">
    <location>
        <begin position="1"/>
        <end position="21"/>
    </location>
</feature>
<dbReference type="PANTHER" id="PTHR44858:SF1">
    <property type="entry name" value="UDP-N-ACETYLGLUCOSAMINE--PEPTIDE N-ACETYLGLUCOSAMINYLTRANSFERASE SPINDLY-RELATED"/>
    <property type="match status" value="1"/>
</dbReference>
<feature type="compositionally biased region" description="Basic and acidic residues" evidence="5">
    <location>
        <begin position="351"/>
        <end position="360"/>
    </location>
</feature>
<feature type="compositionally biased region" description="Low complexity" evidence="5">
    <location>
        <begin position="137"/>
        <end position="153"/>
    </location>
</feature>
<dbReference type="PANTHER" id="PTHR44858">
    <property type="entry name" value="TETRATRICOPEPTIDE REPEAT PROTEIN 6"/>
    <property type="match status" value="1"/>
</dbReference>
<dbReference type="EnsemblMetazoa" id="CLYHEMT020640.1">
    <property type="protein sequence ID" value="CLYHEMP020640.1"/>
    <property type="gene ID" value="CLYHEMG020640"/>
</dbReference>
<feature type="repeat" description="TPR" evidence="3">
    <location>
        <begin position="1156"/>
        <end position="1189"/>
    </location>
</feature>
<feature type="compositionally biased region" description="Polar residues" evidence="5">
    <location>
        <begin position="298"/>
        <end position="328"/>
    </location>
</feature>
<keyword evidence="2 3" id="KW-0802">TPR repeat</keyword>
<evidence type="ECO:0008006" key="8">
    <source>
        <dbReference type="Google" id="ProtNLM"/>
    </source>
</evidence>
<reference evidence="6" key="1">
    <citation type="submission" date="2021-01" db="UniProtKB">
        <authorList>
            <consortium name="EnsemblMetazoa"/>
        </authorList>
    </citation>
    <scope>IDENTIFICATION</scope>
</reference>
<keyword evidence="4" id="KW-0175">Coiled coil</keyword>
<feature type="repeat" description="TPR" evidence="3">
    <location>
        <begin position="1724"/>
        <end position="1757"/>
    </location>
</feature>
<feature type="repeat" description="TPR" evidence="3">
    <location>
        <begin position="1825"/>
        <end position="1858"/>
    </location>
</feature>
<feature type="compositionally biased region" description="Basic and acidic residues" evidence="5">
    <location>
        <begin position="329"/>
        <end position="343"/>
    </location>
</feature>
<evidence type="ECO:0000313" key="7">
    <source>
        <dbReference type="Proteomes" id="UP000594262"/>
    </source>
</evidence>
<dbReference type="InterPro" id="IPR011990">
    <property type="entry name" value="TPR-like_helical_dom_sf"/>
</dbReference>
<feature type="compositionally biased region" description="Acidic residues" evidence="5">
    <location>
        <begin position="398"/>
        <end position="407"/>
    </location>
</feature>
<accession>A0A7M5XBL3</accession>
<feature type="repeat" description="TPR" evidence="3">
    <location>
        <begin position="1293"/>
        <end position="1326"/>
    </location>
</feature>
<dbReference type="SUPFAM" id="SSF81901">
    <property type="entry name" value="HCP-like"/>
    <property type="match status" value="1"/>
</dbReference>
<feature type="repeat" description="TPR" evidence="3">
    <location>
        <begin position="1893"/>
        <end position="1926"/>
    </location>
</feature>
<feature type="repeat" description="TPR" evidence="3">
    <location>
        <begin position="1438"/>
        <end position="1471"/>
    </location>
</feature>
<feature type="region of interest" description="Disordered" evidence="5">
    <location>
        <begin position="202"/>
        <end position="233"/>
    </location>
</feature>
<feature type="compositionally biased region" description="Polar residues" evidence="5">
    <location>
        <begin position="125"/>
        <end position="136"/>
    </location>
</feature>
<dbReference type="GeneID" id="136822546"/>
<feature type="repeat" description="TPR" evidence="3">
    <location>
        <begin position="986"/>
        <end position="1019"/>
    </location>
</feature>
<feature type="compositionally biased region" description="Polar residues" evidence="5">
    <location>
        <begin position="762"/>
        <end position="772"/>
    </location>
</feature>
<feature type="compositionally biased region" description="Basic residues" evidence="5">
    <location>
        <begin position="98"/>
        <end position="113"/>
    </location>
</feature>
<feature type="compositionally biased region" description="Acidic residues" evidence="5">
    <location>
        <begin position="702"/>
        <end position="719"/>
    </location>
</feature>
<dbReference type="Pfam" id="PF13181">
    <property type="entry name" value="TPR_8"/>
    <property type="match status" value="2"/>
</dbReference>
<keyword evidence="7" id="KW-1185">Reference proteome</keyword>
<dbReference type="Gene3D" id="1.25.40.10">
    <property type="entry name" value="Tetratricopeptide repeat domain"/>
    <property type="match status" value="10"/>
</dbReference>
<feature type="compositionally biased region" description="Basic and acidic residues" evidence="5">
    <location>
        <begin position="690"/>
        <end position="701"/>
    </location>
</feature>
<evidence type="ECO:0000256" key="5">
    <source>
        <dbReference type="SAM" id="MobiDB-lite"/>
    </source>
</evidence>
<feature type="repeat" description="TPR" evidence="3">
    <location>
        <begin position="1225"/>
        <end position="1258"/>
    </location>
</feature>
<evidence type="ECO:0000256" key="3">
    <source>
        <dbReference type="PROSITE-ProRule" id="PRU00339"/>
    </source>
</evidence>
<dbReference type="PROSITE" id="PS50293">
    <property type="entry name" value="TPR_REGION"/>
    <property type="match status" value="3"/>
</dbReference>
<feature type="repeat" description="TPR" evidence="3">
    <location>
        <begin position="1054"/>
        <end position="1087"/>
    </location>
</feature>
<feature type="region of interest" description="Disordered" evidence="5">
    <location>
        <begin position="686"/>
        <end position="782"/>
    </location>
</feature>
<evidence type="ECO:0000313" key="6">
    <source>
        <dbReference type="EnsemblMetazoa" id="CLYHEMP020640.1"/>
    </source>
</evidence>
<sequence>MKKQSSHQQPSVNKVTSISKPRSLDVLMKGTAVLDVKSKCFSSTTTATTLAKPMKTLEEDEENKIEKIEEDSSLEDQRKPAIASVANTTKILKLERRSKPKKKKQYNVLKKKEKKSDDMLKRESTFSSESMFDNQESTSSGLSQRLSTLSTTSVKNRLQSFEKNDEEFYKIINQITKENSGVDQVDDQTTEEELVTYRESGLDCLPMNTSENTSISSSTSNTPQKKSKINKTLSNQSEKIDILNTEESRISTQASQFSSKISSLSSRLSKVSTQSLRPSRISPGISQQSSRRSSQRSKLSPGTPQYSSKFKVQSSRFLSKVSINPSTMESHRDSLLSTREETSRPGLQEHLIVESPEKSFHQQSSIRLPKSPGSSENLIDDSHLNKEKVSEEIFSVIEEGEAEDEEEKRDRFPSEEELNMHGSKMILAEKQSNTSYINQGLSNNKTISQLPSTIPFAKDTGRSVHHFCTQYYTQNNDIPWTKYLHTPSKYEVVKSKPINKIYGSPDNIQKELNGETLEYISDEQSEGERRLSLLAERIMSQIEEDQKAGEEEQDQSFLKLQDVVNELFHEKEQQNGVMVDFEGEIIGDKMNVHENSSNTKLFQTPAPPKFRVPPQEVTKVLAPDYVSFQLTEENLLENMDIDEVAQTNFFIEDRPEDEKEFVKRLINRRHNSAIELHPEFDIMNLIGGEGMKDDDADHENEAGEESGTSSEDDEEEENCSLDSSYKFESIIDHRRKINRSRPGSAESSPYKEQPKSLKKTPFQESFQRSHSQPDFIIRQTVETKPELKSDYRSLREENKELANLLGQMTKENKELKRLEEEAERYRLQKRNTIIQLQSSGFADECLSRAQSLDDLAKFNVVQPKKATRRSQSESALEELEHEIMEDVPEVCDLSWFKDNYWYPWLDESYKDQMTNSEQDDDSLCFRLDKEISRSSSVANTSGDDEDQWVYRKEVFTEADQRYQKIVVEIEDLTKKIEESINSNLIGFHYCRRGACYRKVGDLQNAIQDLNTAIKLEPKLIDAYWHRHLVYLLKNDVTKALEDLSHITTVNHDYCNAYKSRAEIFIANGDVALAISSYSQAIRIKPKSPELYYARAELLEERGDIILALEDYKSANQHDQTNTNAIKKIGMYHFKTKSWIASVNDFTELLSREPKNAEAFLFRGCANSKMFNFEAAIRDFSISISLQPDNYLPFYHRACLLRKVLPKQAIRDFSVSLLLDSSLGNVSSFIHRGILYAQLERYDQARWDFESAIRLDRSLAPVHVNIGVLDLKANDTTGALKRFNIAIRMDSTYVRAYLCRAESYEKQQEYQEAIKDYTRAIHMQPDVTEYRVSRGRLLLKLGNLELARFHIRQCAAMNTNKTSSPTQQAAVETFLQNYSTAISILETAVKSEPSSHFVTLLAKTKMKAKLFPEAIESFNKAIAILKPWNPKNAWPKEAGDAYFNIGICYVEMKKFSDALDSFNSCLKINPELAEAYFHRGLTKMKLGLSKGVHDFNRTLVHKPKYYQAYLGRASYYGSKKRYAKAIMNCNEALRLHPNSVRALVYRGAIKFHIKAYKLAIKDLSEAIGIDSNCMLAYFNRAVCFHQKRYFFKALRDYSIVLMSDCNLRMKALLNRGLLYFQINDVENALCDFLVGLKEFPDNPRIHHTVGLCYHRLKQHEKATEFFTSSLEVDPFFSHSILARGNVLMDSFTNKMETGNDKSNLREKKIARRDYIRVLHLNPLSKEARINLAYSLQDEGQYMKAWHMFTRTIDISPGHQRALEGRAIVSLHMGNAFGALVDMNSALNSGKNAELLCNRGIVHQALGDVVNAMNDYQSAIRTDPSYALAYYNAANIYFLHKQYAQAIGYYTRACEWQKTDAYSFVNRAVTRSLTKDFKGALEDFAEAEKHCPDWALIYYNRAHIYNTIGQLDKAHEDLSNAIRLQPNDALAYKKRADVKGALGMRQEALQDYRMSLDLAYHKK</sequence>
<evidence type="ECO:0000256" key="4">
    <source>
        <dbReference type="SAM" id="Coils"/>
    </source>
</evidence>
<proteinExistence type="predicted"/>
<dbReference type="Proteomes" id="UP000594262">
    <property type="component" value="Unplaced"/>
</dbReference>
<protein>
    <recommendedName>
        <fullName evidence="8">Tetratricopeptide repeat protein 6</fullName>
    </recommendedName>
</protein>
<evidence type="ECO:0000256" key="1">
    <source>
        <dbReference type="ARBA" id="ARBA00022737"/>
    </source>
</evidence>
<name>A0A7M5XBL3_9CNID</name>